<evidence type="ECO:0000313" key="2">
    <source>
        <dbReference type="Proteomes" id="UP001169764"/>
    </source>
</evidence>
<comment type="caution">
    <text evidence="1">The sequence shown here is derived from an EMBL/GenBank/DDBJ whole genome shotgun (WGS) entry which is preliminary data.</text>
</comment>
<name>A0ABT8YC99_9SPHN</name>
<proteinExistence type="predicted"/>
<keyword evidence="2" id="KW-1185">Reference proteome</keyword>
<organism evidence="1 2">
    <name type="scientific">Sphingomonas natans</name>
    <dbReference type="NCBI Taxonomy" id="3063330"/>
    <lineage>
        <taxon>Bacteria</taxon>
        <taxon>Pseudomonadati</taxon>
        <taxon>Pseudomonadota</taxon>
        <taxon>Alphaproteobacteria</taxon>
        <taxon>Sphingomonadales</taxon>
        <taxon>Sphingomonadaceae</taxon>
        <taxon>Sphingomonas</taxon>
    </lineage>
</organism>
<reference evidence="1" key="1">
    <citation type="submission" date="2023-07" db="EMBL/GenBank/DDBJ databases">
        <authorList>
            <person name="Kim M."/>
        </authorList>
    </citation>
    <scope>NUCLEOTIDE SEQUENCE</scope>
    <source>
        <strain evidence="1">BIUV-7</strain>
    </source>
</reference>
<protein>
    <recommendedName>
        <fullName evidence="3">Chemotaxis protein CheX</fullName>
    </recommendedName>
</protein>
<evidence type="ECO:0008006" key="3">
    <source>
        <dbReference type="Google" id="ProtNLM"/>
    </source>
</evidence>
<accession>A0ABT8YC99</accession>
<dbReference type="EMBL" id="JAUOTP010000008">
    <property type="protein sequence ID" value="MDO6415943.1"/>
    <property type="molecule type" value="Genomic_DNA"/>
</dbReference>
<evidence type="ECO:0000313" key="1">
    <source>
        <dbReference type="EMBL" id="MDO6415943.1"/>
    </source>
</evidence>
<dbReference type="RefSeq" id="WP_303544693.1">
    <property type="nucleotide sequence ID" value="NZ_JAUOTP010000008.1"/>
</dbReference>
<dbReference type="Proteomes" id="UP001169764">
    <property type="component" value="Unassembled WGS sequence"/>
</dbReference>
<gene>
    <name evidence="1" type="ORF">Q4F19_16255</name>
</gene>
<sequence>MPTAICSPGRSEPFVRALQAGVWPCRRSKIEELNAKPGFNEELEAVARAIAVAVAGAKPSAVNAQGSIDIGVTLSALMLIAAGMIASDINLQTPRDVRLQSEAFGAMLKDMAKADRAAGDAGEPRFLDLIGAGIAPGKHTKAVN</sequence>